<proteinExistence type="predicted"/>
<sequence>MTPEGLRLLTPRAKSDQGGGSGAELGIPRGMKVKTCPVRAVEAWLQASSCRYGPVFRKIDRWGNLETSALHPYALPRILARRLTFLAAPPAPSQALVVQ</sequence>
<accession>A0ABS1D2E7</accession>
<name>A0ABS1D2E7_9PROT</name>
<dbReference type="Proteomes" id="UP000697995">
    <property type="component" value="Unassembled WGS sequence"/>
</dbReference>
<organism evidence="2 3">
    <name type="scientific">Paracraurococcus ruber</name>
    <dbReference type="NCBI Taxonomy" id="77675"/>
    <lineage>
        <taxon>Bacteria</taxon>
        <taxon>Pseudomonadati</taxon>
        <taxon>Pseudomonadota</taxon>
        <taxon>Alphaproteobacteria</taxon>
        <taxon>Acetobacterales</taxon>
        <taxon>Roseomonadaceae</taxon>
        <taxon>Paracraurococcus</taxon>
    </lineage>
</organism>
<protein>
    <submittedName>
        <fullName evidence="2">Uncharacterized protein</fullName>
    </submittedName>
</protein>
<gene>
    <name evidence="2" type="ORF">CKO45_18755</name>
</gene>
<reference evidence="2 3" key="1">
    <citation type="journal article" date="2020" name="Microorganisms">
        <title>Osmotic Adaptation and Compatible Solute Biosynthesis of Phototrophic Bacteria as Revealed from Genome Analyses.</title>
        <authorList>
            <person name="Imhoff J.F."/>
            <person name="Rahn T."/>
            <person name="Kunzel S."/>
            <person name="Keller A."/>
            <person name="Neulinger S.C."/>
        </authorList>
    </citation>
    <scope>NUCLEOTIDE SEQUENCE [LARGE SCALE GENOMIC DNA]</scope>
    <source>
        <strain evidence="2 3">DSM 15382</strain>
    </source>
</reference>
<evidence type="ECO:0000313" key="2">
    <source>
        <dbReference type="EMBL" id="MBK1660272.1"/>
    </source>
</evidence>
<evidence type="ECO:0000256" key="1">
    <source>
        <dbReference type="SAM" id="MobiDB-lite"/>
    </source>
</evidence>
<dbReference type="InterPro" id="IPR013762">
    <property type="entry name" value="Integrase-like_cat_sf"/>
</dbReference>
<feature type="region of interest" description="Disordered" evidence="1">
    <location>
        <begin position="1"/>
        <end position="26"/>
    </location>
</feature>
<dbReference type="EMBL" id="NRSG01000161">
    <property type="protein sequence ID" value="MBK1660272.1"/>
    <property type="molecule type" value="Genomic_DNA"/>
</dbReference>
<evidence type="ECO:0000313" key="3">
    <source>
        <dbReference type="Proteomes" id="UP000697995"/>
    </source>
</evidence>
<keyword evidence="3" id="KW-1185">Reference proteome</keyword>
<comment type="caution">
    <text evidence="2">The sequence shown here is derived from an EMBL/GenBank/DDBJ whole genome shotgun (WGS) entry which is preliminary data.</text>
</comment>
<dbReference type="Gene3D" id="1.10.443.10">
    <property type="entry name" value="Intergrase catalytic core"/>
    <property type="match status" value="1"/>
</dbReference>